<gene>
    <name evidence="2" type="ORF">HICCMSTLAB_LOCUS2411</name>
</gene>
<dbReference type="Pfam" id="PF04564">
    <property type="entry name" value="U-box"/>
    <property type="match status" value="1"/>
</dbReference>
<dbReference type="GO" id="GO:0005634">
    <property type="term" value="C:nucleus"/>
    <property type="evidence" value="ECO:0007669"/>
    <property type="project" value="TreeGrafter"/>
</dbReference>
<dbReference type="InterPro" id="IPR003613">
    <property type="entry name" value="Ubox_domain"/>
</dbReference>
<dbReference type="GO" id="GO:0034450">
    <property type="term" value="F:ubiquitin-ubiquitin ligase activity"/>
    <property type="evidence" value="ECO:0007669"/>
    <property type="project" value="TreeGrafter"/>
</dbReference>
<reference evidence="2" key="1">
    <citation type="submission" date="2021-04" db="EMBL/GenBank/DDBJ databases">
        <authorList>
            <person name="Chebbi M.A.C M."/>
        </authorList>
    </citation>
    <scope>NUCLEOTIDE SEQUENCE</scope>
</reference>
<dbReference type="CDD" id="cd16660">
    <property type="entry name" value="RING-Ubox_RNF37"/>
    <property type="match status" value="1"/>
</dbReference>
<dbReference type="PANTHER" id="PTHR13492">
    <property type="entry name" value="RING FINGER PROTEIN 37"/>
    <property type="match status" value="1"/>
</dbReference>
<dbReference type="Gene3D" id="3.30.40.10">
    <property type="entry name" value="Zinc/RING finger domain, C3HC4 (zinc finger)"/>
    <property type="match status" value="1"/>
</dbReference>
<dbReference type="InterPro" id="IPR045696">
    <property type="entry name" value="Ubox5_N"/>
</dbReference>
<accession>A0A8J2ELG9</accession>
<dbReference type="SUPFAM" id="SSF57850">
    <property type="entry name" value="RING/U-box"/>
    <property type="match status" value="1"/>
</dbReference>
<dbReference type="AlphaFoldDB" id="A0A8J2ELG9"/>
<evidence type="ECO:0000313" key="3">
    <source>
        <dbReference type="Proteomes" id="UP000786811"/>
    </source>
</evidence>
<evidence type="ECO:0000259" key="1">
    <source>
        <dbReference type="SMART" id="SM00504"/>
    </source>
</evidence>
<dbReference type="PANTHER" id="PTHR13492:SF2">
    <property type="entry name" value="RING FINGER PROTEIN 37"/>
    <property type="match status" value="1"/>
</dbReference>
<organism evidence="2 3">
    <name type="scientific">Cotesia congregata</name>
    <name type="common">Parasitoid wasp</name>
    <name type="synonym">Apanteles congregatus</name>
    <dbReference type="NCBI Taxonomy" id="51543"/>
    <lineage>
        <taxon>Eukaryota</taxon>
        <taxon>Metazoa</taxon>
        <taxon>Ecdysozoa</taxon>
        <taxon>Arthropoda</taxon>
        <taxon>Hexapoda</taxon>
        <taxon>Insecta</taxon>
        <taxon>Pterygota</taxon>
        <taxon>Neoptera</taxon>
        <taxon>Endopterygota</taxon>
        <taxon>Hymenoptera</taxon>
        <taxon>Apocrita</taxon>
        <taxon>Ichneumonoidea</taxon>
        <taxon>Braconidae</taxon>
        <taxon>Microgastrinae</taxon>
        <taxon>Cotesia</taxon>
    </lineage>
</organism>
<dbReference type="GO" id="GO:0031625">
    <property type="term" value="F:ubiquitin protein ligase binding"/>
    <property type="evidence" value="ECO:0007669"/>
    <property type="project" value="TreeGrafter"/>
</dbReference>
<feature type="domain" description="U-box" evidence="1">
    <location>
        <begin position="212"/>
        <end position="281"/>
    </location>
</feature>
<dbReference type="InterPro" id="IPR039847">
    <property type="entry name" value="Ubox5"/>
</dbReference>
<dbReference type="GO" id="GO:0000209">
    <property type="term" value="P:protein polyubiquitination"/>
    <property type="evidence" value="ECO:0007669"/>
    <property type="project" value="TreeGrafter"/>
</dbReference>
<dbReference type="InterPro" id="IPR013083">
    <property type="entry name" value="Znf_RING/FYVE/PHD"/>
</dbReference>
<dbReference type="Pfam" id="PF19318">
    <property type="entry name" value="DUF5918"/>
    <property type="match status" value="1"/>
</dbReference>
<dbReference type="OrthoDB" id="20295at2759"/>
<dbReference type="Proteomes" id="UP000786811">
    <property type="component" value="Unassembled WGS sequence"/>
</dbReference>
<comment type="caution">
    <text evidence="2">The sequence shown here is derived from an EMBL/GenBank/DDBJ whole genome shotgun (WGS) entry which is preliminary data.</text>
</comment>
<dbReference type="SMART" id="SM00504">
    <property type="entry name" value="Ubox"/>
    <property type="match status" value="1"/>
</dbReference>
<name>A0A8J2ELG9_COTCN</name>
<proteinExistence type="predicted"/>
<dbReference type="InterPro" id="IPR039925">
    <property type="entry name" value="RNF37_RING-Ubox"/>
</dbReference>
<keyword evidence="3" id="KW-1185">Reference proteome</keyword>
<evidence type="ECO:0000313" key="2">
    <source>
        <dbReference type="EMBL" id="CAG5077259.1"/>
    </source>
</evidence>
<dbReference type="EMBL" id="CAJNRD030001117">
    <property type="protein sequence ID" value="CAG5077259.1"/>
    <property type="molecule type" value="Genomic_DNA"/>
</dbReference>
<sequence length="553" mass="62472">MLIDICKNYLNTKVKCDKPSCDDYDIENLISENDRGFLVYSCINPPINIDFNFTNLIKLSHVIIWPAIGEQKSIGFKLSVNLRDNTINQLAVGFLEPSDSGIIFCCNDSDVNQLKTNYRNFSIKYISGFAHKFVNSTDNLKLTIMKTQKSVAAVKRIQIWGYVRPNSKIHQLFTEYNDKINCCKNVSLPVEIKDAEIKPQSSDKKSLEIPDEFLDPITCSLMIQPIILPSGKIIDHSTLETYGKNEALWGRQLSDPFTGLRLSNNFRPVYAQALKCRIDKFITDNHCHADFNNIPRVLGPHRHSTVDVDLNSISAGQKGSLSASKINFLTGSIPRNIKTSHRIPIIASYSRFSCLKPKLSKKIKKVTEINCFSSSEAATTENNILNESTIIDENLRDSLKALLSNLKTLSQAEVKKEPDNEIVCKCCKNSEIKDICGYKLTCSHVVCRSALLAKNLLVNVDHFNEPSTSKIPLSENDDSFIKLSPCQEIKTISQSIEHESDNVELTRKISNTFILRRWKIRRVQNIPEDSSSHKSDICKNTGPPNSFFPRLNF</sequence>
<protein>
    <submittedName>
        <fullName evidence="2">Similar to UBOX5: RING finger protein 37 (Homo sapiens)</fullName>
    </submittedName>
</protein>